<name>A0A0F4TLJ0_PSEFL</name>
<evidence type="ECO:0000313" key="1">
    <source>
        <dbReference type="EMBL" id="KJZ44272.1"/>
    </source>
</evidence>
<reference evidence="1 2" key="1">
    <citation type="submission" date="2015-03" db="EMBL/GenBank/DDBJ databases">
        <title>Comparative genomics of Pseudomonas insights into diversity of traits involved in vanlence and defense.</title>
        <authorList>
            <person name="Qin Y."/>
        </authorList>
    </citation>
    <scope>NUCLEOTIDE SEQUENCE [LARGE SCALE GENOMIC DNA]</scope>
    <source>
        <strain evidence="1 2">C8</strain>
    </source>
</reference>
<dbReference type="Proteomes" id="UP000033588">
    <property type="component" value="Unassembled WGS sequence"/>
</dbReference>
<comment type="caution">
    <text evidence="1">The sequence shown here is derived from an EMBL/GenBank/DDBJ whole genome shotgun (WGS) entry which is preliminary data.</text>
</comment>
<dbReference type="OrthoDB" id="6936714at2"/>
<accession>A0A0F4TLJ0</accession>
<dbReference type="RefSeq" id="WP_046041741.1">
    <property type="nucleotide sequence ID" value="NZ_LACC01000022.1"/>
</dbReference>
<sequence length="142" mass="16335">MKVCNYKGLSVVIMLRDEHCPPHAHVEAGTWSARFRFCFWHNGVELWDVVPLSRRPPLAVLEGLRQSLQQPAHLRRARGIWWRKLQTACLDNQLWDWQSNEVVVVKRVVSTTNMIGSACYEPESNKTLLSLIGTQEGVEIEL</sequence>
<organism evidence="1 2">
    <name type="scientific">Pseudomonas fluorescens</name>
    <dbReference type="NCBI Taxonomy" id="294"/>
    <lineage>
        <taxon>Bacteria</taxon>
        <taxon>Pseudomonadati</taxon>
        <taxon>Pseudomonadota</taxon>
        <taxon>Gammaproteobacteria</taxon>
        <taxon>Pseudomonadales</taxon>
        <taxon>Pseudomonadaceae</taxon>
        <taxon>Pseudomonas</taxon>
    </lineage>
</organism>
<evidence type="ECO:0000313" key="2">
    <source>
        <dbReference type="Proteomes" id="UP000033588"/>
    </source>
</evidence>
<dbReference type="EMBL" id="LACC01000022">
    <property type="protein sequence ID" value="KJZ44272.1"/>
    <property type="molecule type" value="Genomic_DNA"/>
</dbReference>
<gene>
    <name evidence="1" type="ORF">VC35_17785</name>
</gene>
<evidence type="ECO:0008006" key="3">
    <source>
        <dbReference type="Google" id="ProtNLM"/>
    </source>
</evidence>
<dbReference type="AlphaFoldDB" id="A0A0F4TLJ0"/>
<dbReference type="PATRIC" id="fig|294.132.peg.2722"/>
<protein>
    <recommendedName>
        <fullName evidence="3">DUF4160 domain-containing protein</fullName>
    </recommendedName>
</protein>
<proteinExistence type="predicted"/>